<evidence type="ECO:0000313" key="6">
    <source>
        <dbReference type="Proteomes" id="UP000574276"/>
    </source>
</evidence>
<evidence type="ECO:0000256" key="2">
    <source>
        <dbReference type="ARBA" id="ARBA00023125"/>
    </source>
</evidence>
<evidence type="ECO:0000256" key="3">
    <source>
        <dbReference type="ARBA" id="ARBA00023163"/>
    </source>
</evidence>
<evidence type="ECO:0000313" key="5">
    <source>
        <dbReference type="EMBL" id="MBB2183840.1"/>
    </source>
</evidence>
<sequence>MKPMNFHMQEDLVCINYGYKPSNLHRWGPGVRDVYALHYIISGKGCLETNDTIYTIKTGESFLICPQMEVFYYPDPGDPWEYIWIEFKGEEALRLLRMTQLSPHNPVTSASNVNLEPLFRIEESTGMQQFEKERANARLHLLLSYYIENYPRTNNTIKTDYVTLAKECIENNYWKENLTVSDIVDYVKIDRTYLFRRFKEATGMSISGYLTAYRIQRACVLLETYGLSIKSIACSVGYKDQLYFSRVFKKVTTLSPSEYAKKHTDKREKEL</sequence>
<dbReference type="SUPFAM" id="SSF46689">
    <property type="entry name" value="Homeodomain-like"/>
    <property type="match status" value="2"/>
</dbReference>
<dbReference type="SMART" id="SM00342">
    <property type="entry name" value="HTH_ARAC"/>
    <property type="match status" value="1"/>
</dbReference>
<dbReference type="PANTHER" id="PTHR43280">
    <property type="entry name" value="ARAC-FAMILY TRANSCRIPTIONAL REGULATOR"/>
    <property type="match status" value="1"/>
</dbReference>
<protein>
    <submittedName>
        <fullName evidence="5">AraC family transcriptional regulator</fullName>
    </submittedName>
</protein>
<dbReference type="Gene3D" id="2.60.120.280">
    <property type="entry name" value="Regulatory protein AraC"/>
    <property type="match status" value="1"/>
</dbReference>
<keyword evidence="6" id="KW-1185">Reference proteome</keyword>
<name>A0A839K2J6_9FIRM</name>
<dbReference type="InterPro" id="IPR020449">
    <property type="entry name" value="Tscrpt_reg_AraC-type_HTH"/>
</dbReference>
<dbReference type="GO" id="GO:0003700">
    <property type="term" value="F:DNA-binding transcription factor activity"/>
    <property type="evidence" value="ECO:0007669"/>
    <property type="project" value="InterPro"/>
</dbReference>
<dbReference type="AlphaFoldDB" id="A0A839K2J6"/>
<dbReference type="GO" id="GO:0043565">
    <property type="term" value="F:sequence-specific DNA binding"/>
    <property type="evidence" value="ECO:0007669"/>
    <property type="project" value="InterPro"/>
</dbReference>
<dbReference type="SUPFAM" id="SSF51215">
    <property type="entry name" value="Regulatory protein AraC"/>
    <property type="match status" value="1"/>
</dbReference>
<dbReference type="InterPro" id="IPR009057">
    <property type="entry name" value="Homeodomain-like_sf"/>
</dbReference>
<dbReference type="PROSITE" id="PS01124">
    <property type="entry name" value="HTH_ARAC_FAMILY_2"/>
    <property type="match status" value="1"/>
</dbReference>
<dbReference type="Gene3D" id="1.10.10.60">
    <property type="entry name" value="Homeodomain-like"/>
    <property type="match status" value="2"/>
</dbReference>
<dbReference type="Pfam" id="PF12833">
    <property type="entry name" value="HTH_18"/>
    <property type="match status" value="1"/>
</dbReference>
<keyword evidence="2" id="KW-0238">DNA-binding</keyword>
<organism evidence="5 6">
    <name type="scientific">Variimorphobacter saccharofermentans</name>
    <dbReference type="NCBI Taxonomy" id="2755051"/>
    <lineage>
        <taxon>Bacteria</taxon>
        <taxon>Bacillati</taxon>
        <taxon>Bacillota</taxon>
        <taxon>Clostridia</taxon>
        <taxon>Lachnospirales</taxon>
        <taxon>Lachnospiraceae</taxon>
        <taxon>Variimorphobacter</taxon>
    </lineage>
</organism>
<evidence type="ECO:0000256" key="1">
    <source>
        <dbReference type="ARBA" id="ARBA00023015"/>
    </source>
</evidence>
<dbReference type="PRINTS" id="PR00032">
    <property type="entry name" value="HTHARAC"/>
</dbReference>
<dbReference type="InterPro" id="IPR003313">
    <property type="entry name" value="AraC-bd"/>
</dbReference>
<evidence type="ECO:0000259" key="4">
    <source>
        <dbReference type="PROSITE" id="PS01124"/>
    </source>
</evidence>
<dbReference type="Pfam" id="PF02311">
    <property type="entry name" value="AraC_binding"/>
    <property type="match status" value="1"/>
</dbReference>
<comment type="caution">
    <text evidence="5">The sequence shown here is derived from an EMBL/GenBank/DDBJ whole genome shotgun (WGS) entry which is preliminary data.</text>
</comment>
<gene>
    <name evidence="5" type="ORF">H0486_13255</name>
</gene>
<keyword evidence="1" id="KW-0805">Transcription regulation</keyword>
<dbReference type="PANTHER" id="PTHR43280:SF30">
    <property type="entry name" value="MMSAB OPERON REGULATORY PROTEIN"/>
    <property type="match status" value="1"/>
</dbReference>
<dbReference type="Proteomes" id="UP000574276">
    <property type="component" value="Unassembled WGS sequence"/>
</dbReference>
<dbReference type="RefSeq" id="WP_228353461.1">
    <property type="nucleotide sequence ID" value="NZ_JACEGA010000001.1"/>
</dbReference>
<reference evidence="5 6" key="1">
    <citation type="submission" date="2020-07" db="EMBL/GenBank/DDBJ databases">
        <title>Characterization and genome sequencing of isolate MD1, a novel member within the family Lachnospiraceae.</title>
        <authorList>
            <person name="Rettenmaier R."/>
            <person name="Di Bello L."/>
            <person name="Zinser C."/>
            <person name="Scheitz K."/>
            <person name="Liebl W."/>
            <person name="Zverlov V."/>
        </authorList>
    </citation>
    <scope>NUCLEOTIDE SEQUENCE [LARGE SCALE GENOMIC DNA]</scope>
    <source>
        <strain evidence="5 6">MD1</strain>
    </source>
</reference>
<keyword evidence="3" id="KW-0804">Transcription</keyword>
<proteinExistence type="predicted"/>
<dbReference type="InterPro" id="IPR037923">
    <property type="entry name" value="HTH-like"/>
</dbReference>
<feature type="domain" description="HTH araC/xylS-type" evidence="4">
    <location>
        <begin position="163"/>
        <end position="262"/>
    </location>
</feature>
<dbReference type="InterPro" id="IPR018060">
    <property type="entry name" value="HTH_AraC"/>
</dbReference>
<dbReference type="CDD" id="cd06986">
    <property type="entry name" value="cupin_MmsR-like_N"/>
    <property type="match status" value="1"/>
</dbReference>
<accession>A0A839K2J6</accession>
<dbReference type="EMBL" id="JACEGA010000001">
    <property type="protein sequence ID" value="MBB2183840.1"/>
    <property type="molecule type" value="Genomic_DNA"/>
</dbReference>